<keyword evidence="3" id="KW-1185">Reference proteome</keyword>
<proteinExistence type="predicted"/>
<evidence type="ECO:0000259" key="1">
    <source>
        <dbReference type="PROSITE" id="PS51186"/>
    </source>
</evidence>
<dbReference type="Proteomes" id="UP000198381">
    <property type="component" value="Unassembled WGS sequence"/>
</dbReference>
<accession>A0ABX4CUU7</accession>
<sequence>MGTQILKHVEKIAKEKGAEISMLDTFDFQAEEFYLKNGYKQVGEIKNFPIGCRRIYFSKELA</sequence>
<dbReference type="InterPro" id="IPR000182">
    <property type="entry name" value="GNAT_dom"/>
</dbReference>
<dbReference type="EMBL" id="MUHD01000016">
    <property type="protein sequence ID" value="OXB08400.1"/>
    <property type="molecule type" value="Genomic_DNA"/>
</dbReference>
<evidence type="ECO:0000313" key="2">
    <source>
        <dbReference type="EMBL" id="OXB08400.1"/>
    </source>
</evidence>
<protein>
    <recommendedName>
        <fullName evidence="1">N-acetyltransferase domain-containing protein</fullName>
    </recommendedName>
</protein>
<organism evidence="2 3">
    <name type="scientific">Flavobacterium plurextorum</name>
    <dbReference type="NCBI Taxonomy" id="1114867"/>
    <lineage>
        <taxon>Bacteria</taxon>
        <taxon>Pseudomonadati</taxon>
        <taxon>Bacteroidota</taxon>
        <taxon>Flavobacteriia</taxon>
        <taxon>Flavobacteriales</taxon>
        <taxon>Flavobacteriaceae</taxon>
        <taxon>Flavobacterium</taxon>
    </lineage>
</organism>
<evidence type="ECO:0000313" key="3">
    <source>
        <dbReference type="Proteomes" id="UP000198381"/>
    </source>
</evidence>
<gene>
    <name evidence="2" type="ORF">B0A81_08770</name>
</gene>
<dbReference type="SUPFAM" id="SSF55729">
    <property type="entry name" value="Acyl-CoA N-acyltransferases (Nat)"/>
    <property type="match status" value="1"/>
</dbReference>
<feature type="domain" description="N-acetyltransferase" evidence="1">
    <location>
        <begin position="1"/>
        <end position="62"/>
    </location>
</feature>
<comment type="caution">
    <text evidence="2">The sequence shown here is derived from an EMBL/GenBank/DDBJ whole genome shotgun (WGS) entry which is preliminary data.</text>
</comment>
<dbReference type="RefSeq" id="WP_089057674.1">
    <property type="nucleotide sequence ID" value="NZ_MUHD01000016.1"/>
</dbReference>
<dbReference type="PROSITE" id="PS51186">
    <property type="entry name" value="GNAT"/>
    <property type="match status" value="1"/>
</dbReference>
<dbReference type="InterPro" id="IPR016181">
    <property type="entry name" value="Acyl_CoA_acyltransferase"/>
</dbReference>
<dbReference type="Gene3D" id="3.40.630.30">
    <property type="match status" value="1"/>
</dbReference>
<reference evidence="2 3" key="1">
    <citation type="submission" date="2016-11" db="EMBL/GenBank/DDBJ databases">
        <title>Whole genomes of Flavobacteriaceae.</title>
        <authorList>
            <person name="Stine C."/>
            <person name="Li C."/>
            <person name="Tadesse D."/>
        </authorList>
    </citation>
    <scope>NUCLEOTIDE SEQUENCE [LARGE SCALE GENOMIC DNA]</scope>
    <source>
        <strain evidence="2 3">CCUG 60112</strain>
    </source>
</reference>
<name>A0ABX4CUU7_9FLAO</name>